<dbReference type="SUPFAM" id="SSF53850">
    <property type="entry name" value="Periplasmic binding protein-like II"/>
    <property type="match status" value="1"/>
</dbReference>
<reference evidence="6" key="1">
    <citation type="submission" date="2020-10" db="EMBL/GenBank/DDBJ databases">
        <authorList>
            <person name="Gilroy R."/>
        </authorList>
    </citation>
    <scope>NUCLEOTIDE SEQUENCE</scope>
    <source>
        <strain evidence="6">13361</strain>
    </source>
</reference>
<comment type="similarity">
    <text evidence="1">Belongs to the LysR transcriptional regulatory family.</text>
</comment>
<dbReference type="Pfam" id="PF00126">
    <property type="entry name" value="HTH_1"/>
    <property type="match status" value="1"/>
</dbReference>
<evidence type="ECO:0000256" key="2">
    <source>
        <dbReference type="ARBA" id="ARBA00023015"/>
    </source>
</evidence>
<dbReference type="PRINTS" id="PR00039">
    <property type="entry name" value="HTHLYSR"/>
</dbReference>
<dbReference type="CDD" id="cd05466">
    <property type="entry name" value="PBP2_LTTR_substrate"/>
    <property type="match status" value="1"/>
</dbReference>
<dbReference type="InterPro" id="IPR000847">
    <property type="entry name" value="LysR_HTH_N"/>
</dbReference>
<dbReference type="AlphaFoldDB" id="A0A9D0Z0M1"/>
<dbReference type="Gene3D" id="1.10.10.10">
    <property type="entry name" value="Winged helix-like DNA-binding domain superfamily/Winged helix DNA-binding domain"/>
    <property type="match status" value="1"/>
</dbReference>
<evidence type="ECO:0000256" key="1">
    <source>
        <dbReference type="ARBA" id="ARBA00009437"/>
    </source>
</evidence>
<feature type="domain" description="HTH lysR-type" evidence="5">
    <location>
        <begin position="1"/>
        <end position="58"/>
    </location>
</feature>
<dbReference type="EMBL" id="DVFK01000012">
    <property type="protein sequence ID" value="HIQ67037.1"/>
    <property type="molecule type" value="Genomic_DNA"/>
</dbReference>
<dbReference type="FunFam" id="1.10.10.10:FF:000001">
    <property type="entry name" value="LysR family transcriptional regulator"/>
    <property type="match status" value="1"/>
</dbReference>
<dbReference type="InterPro" id="IPR005119">
    <property type="entry name" value="LysR_subst-bd"/>
</dbReference>
<keyword evidence="4" id="KW-0804">Transcription</keyword>
<keyword evidence="3" id="KW-0238">DNA-binding</keyword>
<dbReference type="SUPFAM" id="SSF46785">
    <property type="entry name" value="Winged helix' DNA-binding domain"/>
    <property type="match status" value="1"/>
</dbReference>
<evidence type="ECO:0000256" key="4">
    <source>
        <dbReference type="ARBA" id="ARBA00023163"/>
    </source>
</evidence>
<dbReference type="GO" id="GO:0003677">
    <property type="term" value="F:DNA binding"/>
    <property type="evidence" value="ECO:0007669"/>
    <property type="project" value="UniProtKB-KW"/>
</dbReference>
<accession>A0A9D0Z0M1</accession>
<dbReference type="PROSITE" id="PS50931">
    <property type="entry name" value="HTH_LYSR"/>
    <property type="match status" value="1"/>
</dbReference>
<comment type="caution">
    <text evidence="6">The sequence shown here is derived from an EMBL/GenBank/DDBJ whole genome shotgun (WGS) entry which is preliminary data.</text>
</comment>
<dbReference type="GO" id="GO:0003700">
    <property type="term" value="F:DNA-binding transcription factor activity"/>
    <property type="evidence" value="ECO:0007669"/>
    <property type="project" value="InterPro"/>
</dbReference>
<evidence type="ECO:0000256" key="3">
    <source>
        <dbReference type="ARBA" id="ARBA00023125"/>
    </source>
</evidence>
<dbReference type="InterPro" id="IPR036390">
    <property type="entry name" value="WH_DNA-bd_sf"/>
</dbReference>
<evidence type="ECO:0000313" key="6">
    <source>
        <dbReference type="EMBL" id="HIQ67037.1"/>
    </source>
</evidence>
<evidence type="ECO:0000259" key="5">
    <source>
        <dbReference type="PROSITE" id="PS50931"/>
    </source>
</evidence>
<organism evidence="6 7">
    <name type="scientific">Candidatus Faecousia excrementigallinarum</name>
    <dbReference type="NCBI Taxonomy" id="2840806"/>
    <lineage>
        <taxon>Bacteria</taxon>
        <taxon>Bacillati</taxon>
        <taxon>Bacillota</taxon>
        <taxon>Clostridia</taxon>
        <taxon>Eubacteriales</taxon>
        <taxon>Oscillospiraceae</taxon>
        <taxon>Faecousia</taxon>
    </lineage>
</organism>
<proteinExistence type="inferred from homology"/>
<name>A0A9D0Z0M1_9FIRM</name>
<dbReference type="InterPro" id="IPR036388">
    <property type="entry name" value="WH-like_DNA-bd_sf"/>
</dbReference>
<sequence>MNLKQAQYVKTIAECGSITAAAKKLFVSQPSLSQMLRQIEQEIGLPIFDRSTSPLRLTYAGEKYLYAAERILAANSELESQLKEIKQEHAGRLRLGISVTRAMQVMPLVLPIFVPMYPNVNLELTESGSATLEELLQSGSIDLALAALESTSTNLAYELIEKENVGILAGRDSATAKRFRSGKAISLTDTEGDSYVCLTKGHSSRVVQDKLFRRYGFAPHVLLETDSLEVGRRVAVEAGACMVLSDIYVDDYVHQHRGEFFKLKDYENYRHFYACYRKDEFIPMYIRDFIRITTRVLSQHRKFPD</sequence>
<dbReference type="PANTHER" id="PTHR30419">
    <property type="entry name" value="HTH-TYPE TRANSCRIPTIONAL REGULATOR YBHD"/>
    <property type="match status" value="1"/>
</dbReference>
<keyword evidence="2" id="KW-0805">Transcription regulation</keyword>
<reference evidence="6" key="2">
    <citation type="journal article" date="2021" name="PeerJ">
        <title>Extensive microbial diversity within the chicken gut microbiome revealed by metagenomics and culture.</title>
        <authorList>
            <person name="Gilroy R."/>
            <person name="Ravi A."/>
            <person name="Getino M."/>
            <person name="Pursley I."/>
            <person name="Horton D.L."/>
            <person name="Alikhan N.F."/>
            <person name="Baker D."/>
            <person name="Gharbi K."/>
            <person name="Hall N."/>
            <person name="Watson M."/>
            <person name="Adriaenssens E.M."/>
            <person name="Foster-Nyarko E."/>
            <person name="Jarju S."/>
            <person name="Secka A."/>
            <person name="Antonio M."/>
            <person name="Oren A."/>
            <person name="Chaudhuri R.R."/>
            <person name="La Ragione R."/>
            <person name="Hildebrand F."/>
            <person name="Pallen M.J."/>
        </authorList>
    </citation>
    <scope>NUCLEOTIDE SEQUENCE</scope>
    <source>
        <strain evidence="6">13361</strain>
    </source>
</reference>
<evidence type="ECO:0000313" key="7">
    <source>
        <dbReference type="Proteomes" id="UP000886796"/>
    </source>
</evidence>
<dbReference type="Gene3D" id="3.40.190.290">
    <property type="match status" value="1"/>
</dbReference>
<protein>
    <submittedName>
        <fullName evidence="6">LysR family transcriptional regulator</fullName>
    </submittedName>
</protein>
<dbReference type="Proteomes" id="UP000886796">
    <property type="component" value="Unassembled WGS sequence"/>
</dbReference>
<gene>
    <name evidence="6" type="ORF">IAB74_00820</name>
</gene>
<dbReference type="Pfam" id="PF03466">
    <property type="entry name" value="LysR_substrate"/>
    <property type="match status" value="1"/>
</dbReference>
<dbReference type="InterPro" id="IPR050950">
    <property type="entry name" value="HTH-type_LysR_regulators"/>
</dbReference>
<dbReference type="GO" id="GO:0005829">
    <property type="term" value="C:cytosol"/>
    <property type="evidence" value="ECO:0007669"/>
    <property type="project" value="TreeGrafter"/>
</dbReference>